<dbReference type="Gene3D" id="3.20.20.70">
    <property type="entry name" value="Aldolase class I"/>
    <property type="match status" value="1"/>
</dbReference>
<dbReference type="PhylomeDB" id="Q17C66"/>
<dbReference type="GO" id="GO:0010181">
    <property type="term" value="F:FMN binding"/>
    <property type="evidence" value="ECO:0007669"/>
    <property type="project" value="InterPro"/>
</dbReference>
<dbReference type="KEGG" id="aag:5565205"/>
<dbReference type="InterPro" id="IPR000262">
    <property type="entry name" value="FMN-dep_DH"/>
</dbReference>
<dbReference type="PaxDb" id="7159-AAEL004671-PA"/>
<dbReference type="eggNOG" id="KOG0538">
    <property type="taxonomic scope" value="Eukaryota"/>
</dbReference>
<comment type="similarity">
    <text evidence="5">Belongs to the FMN-dependent alpha-hydroxy acid dehydrogenase family.</text>
</comment>
<dbReference type="GO" id="GO:0001561">
    <property type="term" value="P:fatty acid alpha-oxidation"/>
    <property type="evidence" value="ECO:0007669"/>
    <property type="project" value="TreeGrafter"/>
</dbReference>
<reference evidence="9" key="2">
    <citation type="journal article" date="2007" name="Science">
        <title>Genome sequence of Aedes aegypti, a major arbovirus vector.</title>
        <authorList>
            <person name="Nene V."/>
            <person name="Wortman J.R."/>
            <person name="Lawson D."/>
            <person name="Haas B."/>
            <person name="Kodira C."/>
            <person name="Tu Z.J."/>
            <person name="Loftus B."/>
            <person name="Xi Z."/>
            <person name="Megy K."/>
            <person name="Grabherr M."/>
            <person name="Ren Q."/>
            <person name="Zdobnov E.M."/>
            <person name="Lobo N.F."/>
            <person name="Campbell K.S."/>
            <person name="Brown S.E."/>
            <person name="Bonaldo M.F."/>
            <person name="Zhu J."/>
            <person name="Sinkins S.P."/>
            <person name="Hogenkamp D.G."/>
            <person name="Amedeo P."/>
            <person name="Arensburger P."/>
            <person name="Atkinson P.W."/>
            <person name="Bidwell S."/>
            <person name="Biedler J."/>
            <person name="Birney E."/>
            <person name="Bruggner R.V."/>
            <person name="Costas J."/>
            <person name="Coy M.R."/>
            <person name="Crabtree J."/>
            <person name="Crawford M."/>
            <person name="Debruyn B."/>
            <person name="Decaprio D."/>
            <person name="Eiglmeier K."/>
            <person name="Eisenstadt E."/>
            <person name="El-Dorry H."/>
            <person name="Gelbart W.M."/>
            <person name="Gomes S.L."/>
            <person name="Hammond M."/>
            <person name="Hannick L.I."/>
            <person name="Hogan J.R."/>
            <person name="Holmes M.H."/>
            <person name="Jaffe D."/>
            <person name="Johnston J.S."/>
            <person name="Kennedy R.C."/>
            <person name="Koo H."/>
            <person name="Kravitz S."/>
            <person name="Kriventseva E.V."/>
            <person name="Kulp D."/>
            <person name="Labutti K."/>
            <person name="Lee E."/>
            <person name="Li S."/>
            <person name="Lovin D.D."/>
            <person name="Mao C."/>
            <person name="Mauceli E."/>
            <person name="Menck C.F."/>
            <person name="Miller J.R."/>
            <person name="Montgomery P."/>
            <person name="Mori A."/>
            <person name="Nascimento A.L."/>
            <person name="Naveira H.F."/>
            <person name="Nusbaum C."/>
            <person name="O'leary S."/>
            <person name="Orvis J."/>
            <person name="Pertea M."/>
            <person name="Quesneville H."/>
            <person name="Reidenbach K.R."/>
            <person name="Rogers Y.H."/>
            <person name="Roth C.W."/>
            <person name="Schneider J.R."/>
            <person name="Schatz M."/>
            <person name="Shumway M."/>
            <person name="Stanke M."/>
            <person name="Stinson E.O."/>
            <person name="Tubio J.M."/>
            <person name="Vanzee J.P."/>
            <person name="Verjovski-Almeida S."/>
            <person name="Werner D."/>
            <person name="White O."/>
            <person name="Wyder S."/>
            <person name="Zeng Q."/>
            <person name="Zhao Q."/>
            <person name="Zhao Y."/>
            <person name="Hill C.A."/>
            <person name="Raikhel A.S."/>
            <person name="Soares M.B."/>
            <person name="Knudson D.L."/>
            <person name="Lee N.H."/>
            <person name="Galagan J."/>
            <person name="Salzberg S.L."/>
            <person name="Paulsen I.T."/>
            <person name="Dimopoulos G."/>
            <person name="Collins F.H."/>
            <person name="Birren B."/>
            <person name="Fraser-Liggett C.M."/>
            <person name="Severson D.W."/>
        </authorList>
    </citation>
    <scope>NUCLEOTIDE SEQUENCE [LARGE SCALE GENOMIC DNA]</scope>
    <source>
        <strain evidence="9">Liverpool</strain>
    </source>
</reference>
<comment type="cofactor">
    <cofactor evidence="1">
        <name>FMN</name>
        <dbReference type="ChEBI" id="CHEBI:58210"/>
    </cofactor>
</comment>
<sequence length="522" mass="58055">MFDTLFRGRRNDRRAREVASIAEYECRAAEVLERNAHEFFRSGAGCEQTMRLNRLCYEKIRIRPRCLARVGNRSLAINALGCSFKMPIGIGPIALAKLAHCDGEKALARAARSMGVPFVLSALSSVSLEDVAEAIPRCPKWFQLFIFKDREMTENLIRRAERARYKAIVVTVDTPVIGLRRSEMKNPTSLPSKVTYANFCPPHNNVCSKNISEYVRNQYDPTVGWDSLRWLLSITSLPVILKGVLTREDALMAADLGVQGIIVSNHGGRQLDSAPATIEVLPEIVEAVGDRVMVMHDGGITQGTDIFKAIALGAKMVFVGRAALWGLAVNGQNGVEDVLDLLRVELDSAMAIAGCKTMKQITENRVRYESEYLMPRVRVLERLDANIEEADAVVEHVVVVDDPRDDEERISPDQVVEVLVPTGEDGLAKFPKGSDGVDECGKTVSPWCKTVNSDVVEVVRAPPRITREVRIVPEVAKVLNRNIKADIARRDYLKNRCSNRKAASMHNLRSIVKSTEDCRCIM</sequence>
<evidence type="ECO:0000256" key="1">
    <source>
        <dbReference type="ARBA" id="ARBA00001917"/>
    </source>
</evidence>
<dbReference type="PROSITE" id="PS51349">
    <property type="entry name" value="FMN_HYDROXY_ACID_DH_2"/>
    <property type="match status" value="1"/>
</dbReference>
<accession>Q17C66</accession>
<evidence type="ECO:0000256" key="7">
    <source>
        <dbReference type="ARBA" id="ARBA00029327"/>
    </source>
</evidence>
<name>Q17C66_AEDAE</name>
<evidence type="ECO:0000256" key="4">
    <source>
        <dbReference type="ARBA" id="ARBA00023002"/>
    </source>
</evidence>
<dbReference type="AlphaFoldDB" id="Q17C66"/>
<keyword evidence="2" id="KW-0285">Flavoprotein</keyword>
<dbReference type="Pfam" id="PF01070">
    <property type="entry name" value="FMN_dh"/>
    <property type="match status" value="1"/>
</dbReference>
<dbReference type="EMBL" id="CH477311">
    <property type="protein sequence ID" value="EAT43925.1"/>
    <property type="molecule type" value="Genomic_DNA"/>
</dbReference>
<dbReference type="InterPro" id="IPR012133">
    <property type="entry name" value="Alpha-hydoxy_acid_DH_FMN"/>
</dbReference>
<dbReference type="PROSITE" id="PS00557">
    <property type="entry name" value="FMN_HYDROXY_ACID_DH_1"/>
    <property type="match status" value="1"/>
</dbReference>
<dbReference type="PANTHER" id="PTHR10578:SF149">
    <property type="entry name" value="2-HYDROXYACID OXIDASE 2"/>
    <property type="match status" value="1"/>
</dbReference>
<evidence type="ECO:0000259" key="8">
    <source>
        <dbReference type="PROSITE" id="PS51349"/>
    </source>
</evidence>
<dbReference type="GO" id="GO:0005782">
    <property type="term" value="C:peroxisomal matrix"/>
    <property type="evidence" value="ECO:0007669"/>
    <property type="project" value="TreeGrafter"/>
</dbReference>
<dbReference type="Proteomes" id="UP000682892">
    <property type="component" value="Unassembled WGS sequence"/>
</dbReference>
<evidence type="ECO:0000256" key="3">
    <source>
        <dbReference type="ARBA" id="ARBA00022643"/>
    </source>
</evidence>
<dbReference type="OrthoDB" id="25826at2759"/>
<dbReference type="InterPro" id="IPR008259">
    <property type="entry name" value="FMN_hydac_DH_AS"/>
</dbReference>
<evidence type="ECO:0000256" key="2">
    <source>
        <dbReference type="ARBA" id="ARBA00022630"/>
    </source>
</evidence>
<feature type="domain" description="FMN hydroxy acid dehydrogenase" evidence="8">
    <location>
        <begin position="13"/>
        <end position="371"/>
    </location>
</feature>
<organism evidence="9 10">
    <name type="scientific">Aedes aegypti</name>
    <name type="common">Yellowfever mosquito</name>
    <name type="synonym">Culex aegypti</name>
    <dbReference type="NCBI Taxonomy" id="7159"/>
    <lineage>
        <taxon>Eukaryota</taxon>
        <taxon>Metazoa</taxon>
        <taxon>Ecdysozoa</taxon>
        <taxon>Arthropoda</taxon>
        <taxon>Hexapoda</taxon>
        <taxon>Insecta</taxon>
        <taxon>Pterygota</taxon>
        <taxon>Neoptera</taxon>
        <taxon>Endopterygota</taxon>
        <taxon>Diptera</taxon>
        <taxon>Nematocera</taxon>
        <taxon>Culicoidea</taxon>
        <taxon>Culicidae</taxon>
        <taxon>Culicinae</taxon>
        <taxon>Aedini</taxon>
        <taxon>Aedes</taxon>
        <taxon>Stegomyia</taxon>
    </lineage>
</organism>
<dbReference type="GO" id="GO:0003973">
    <property type="term" value="F:(S)-2-hydroxy-acid oxidase activity"/>
    <property type="evidence" value="ECO:0007669"/>
    <property type="project" value="UniProtKB-EC"/>
</dbReference>
<keyword evidence="4" id="KW-0560">Oxidoreductase</keyword>
<evidence type="ECO:0000313" key="9">
    <source>
        <dbReference type="EMBL" id="EAT43925.1"/>
    </source>
</evidence>
<gene>
    <name evidence="9" type="ORF">AaeL_AAEL004671</name>
</gene>
<dbReference type="InterPro" id="IPR013785">
    <property type="entry name" value="Aldolase_TIM"/>
</dbReference>
<dbReference type="FunFam" id="3.20.20.70:FF:000029">
    <property type="entry name" value="L-lactate dehydrogenase"/>
    <property type="match status" value="1"/>
</dbReference>
<keyword evidence="3" id="KW-0288">FMN</keyword>
<evidence type="ECO:0000313" key="10">
    <source>
        <dbReference type="Proteomes" id="UP000682892"/>
    </source>
</evidence>
<reference evidence="9" key="3">
    <citation type="submission" date="2012-09" db="EMBL/GenBank/DDBJ databases">
        <authorList>
            <consortium name="VectorBase"/>
        </authorList>
    </citation>
    <scope>NUCLEOTIDE SEQUENCE</scope>
    <source>
        <strain evidence="9">Liverpool</strain>
    </source>
</reference>
<comment type="catalytic activity">
    <reaction evidence="7">
        <text>2-hydroxyoctanoate + O2 = 2-oxooctanoate + H2O2</text>
        <dbReference type="Rhea" id="RHEA:67940"/>
        <dbReference type="ChEBI" id="CHEBI:15379"/>
        <dbReference type="ChEBI" id="CHEBI:16240"/>
        <dbReference type="ChEBI" id="CHEBI:133514"/>
        <dbReference type="ChEBI" id="CHEBI:176689"/>
    </reaction>
    <physiologicalReaction direction="left-to-right" evidence="7">
        <dbReference type="Rhea" id="RHEA:67941"/>
    </physiologicalReaction>
</comment>
<reference evidence="9" key="1">
    <citation type="submission" date="2005-10" db="EMBL/GenBank/DDBJ databases">
        <authorList>
            <person name="Loftus B.J."/>
            <person name="Nene V.M."/>
            <person name="Hannick L.I."/>
            <person name="Bidwell S."/>
            <person name="Haas B."/>
            <person name="Amedeo P."/>
            <person name="Orvis J."/>
            <person name="Wortman J.R."/>
            <person name="White O.R."/>
            <person name="Salzberg S."/>
            <person name="Shumway M."/>
            <person name="Koo H."/>
            <person name="Zhao Y."/>
            <person name="Holmes M."/>
            <person name="Miller J."/>
            <person name="Schatz M."/>
            <person name="Pop M."/>
            <person name="Pai G."/>
            <person name="Utterback T."/>
            <person name="Rogers Y.-H."/>
            <person name="Kravitz S."/>
            <person name="Fraser C.M."/>
        </authorList>
    </citation>
    <scope>NUCLEOTIDE SEQUENCE</scope>
    <source>
        <strain evidence="9">Liverpool</strain>
    </source>
</reference>
<evidence type="ECO:0000256" key="6">
    <source>
        <dbReference type="ARBA" id="ARBA00029325"/>
    </source>
</evidence>
<dbReference type="CDD" id="cd02809">
    <property type="entry name" value="alpha_hydroxyacid_oxid_FMN"/>
    <property type="match status" value="1"/>
</dbReference>
<dbReference type="SUPFAM" id="SSF51395">
    <property type="entry name" value="FMN-linked oxidoreductases"/>
    <property type="match status" value="1"/>
</dbReference>
<proteinExistence type="inferred from homology"/>
<protein>
    <submittedName>
        <fullName evidence="9">AAEL004671-PA</fullName>
    </submittedName>
</protein>
<dbReference type="VEuPathDB" id="VectorBase:AAEL004676"/>
<dbReference type="PANTHER" id="PTHR10578">
    <property type="entry name" value="S -2-HYDROXY-ACID OXIDASE-RELATED"/>
    <property type="match status" value="1"/>
</dbReference>
<comment type="catalytic activity">
    <reaction evidence="6">
        <text>a (2S)-2-hydroxycarboxylate + O2 = a 2-oxocarboxylate + H2O2</text>
        <dbReference type="Rhea" id="RHEA:16789"/>
        <dbReference type="ChEBI" id="CHEBI:15379"/>
        <dbReference type="ChEBI" id="CHEBI:16240"/>
        <dbReference type="ChEBI" id="CHEBI:35179"/>
        <dbReference type="ChEBI" id="CHEBI:58123"/>
        <dbReference type="EC" id="1.1.3.15"/>
    </reaction>
    <physiologicalReaction direction="left-to-right" evidence="6">
        <dbReference type="Rhea" id="RHEA:16790"/>
    </physiologicalReaction>
</comment>
<dbReference type="OMA" id="LAWRPYD"/>
<dbReference type="InterPro" id="IPR037396">
    <property type="entry name" value="FMN_HAD"/>
</dbReference>
<dbReference type="HOGENOM" id="CLU_020639_6_3_1"/>
<evidence type="ECO:0000256" key="5">
    <source>
        <dbReference type="ARBA" id="ARBA00024042"/>
    </source>
</evidence>
<dbReference type="STRING" id="7159.Q17C66"/>